<reference evidence="2" key="1">
    <citation type="submission" date="2019-03" db="EMBL/GenBank/DDBJ databases">
        <title>Long read genome sequence of the mycoparasitic Pythium oligandrum ATCC 38472 isolated from sugarbeet rhizosphere.</title>
        <authorList>
            <person name="Gaulin E."/>
        </authorList>
    </citation>
    <scope>NUCLEOTIDE SEQUENCE</scope>
    <source>
        <strain evidence="2">ATCC 38472_TT</strain>
    </source>
</reference>
<dbReference type="EMBL" id="SPLM01000144">
    <property type="protein sequence ID" value="TMW57022.1"/>
    <property type="molecule type" value="Genomic_DNA"/>
</dbReference>
<keyword evidence="3" id="KW-1185">Reference proteome</keyword>
<evidence type="ECO:0000313" key="3">
    <source>
        <dbReference type="Proteomes" id="UP000794436"/>
    </source>
</evidence>
<comment type="caution">
    <text evidence="2">The sequence shown here is derived from an EMBL/GenBank/DDBJ whole genome shotgun (WGS) entry which is preliminary data.</text>
</comment>
<protein>
    <recommendedName>
        <fullName evidence="4">Crinkler (CRN) family protein</fullName>
    </recommendedName>
</protein>
<proteinExistence type="predicted"/>
<feature type="region of interest" description="Disordered" evidence="1">
    <location>
        <begin position="811"/>
        <end position="840"/>
    </location>
</feature>
<sequence length="840" mass="94374">MKIVAPGGCIHGIRSCEEEKMEEESIARTVRVVCGVYGDINLFYVDISLNSTVDELAAALVTKWKPSALIGTSERTLYLARNEDGWLKADANGIRSILLGPVQARFPILLPMDFLYYDDVLGSSFQTVRGEYHVLARIDLRHEQSHETSQAPEFEHMMNVEPSYEEITQAYRETAERLKNHDKVKQVIAAIKQITEYRVDVLASTIVQEDMPFIVLESSSGTGKTQMAFNLMAHEDLEVYYLVHDQQPIRQKVYSAVATRSNTFKKCVKKDMPYIDDGAIVAISSMGSLYTFAFIWALLTGASSVSGGKTRSEVEEALRSKTESGKIVVVFLDKFPALGNQEDERKVFMLRFIQNVFRAFGIVVIMSATNGTARNLITTGSHSRSDSKALWCIMFPSLPSFQDPSVELIPSELQRLVRHSRPLFAHLALKQLGSDQLPGEKEELIEYLNILMGSLADQFGGWKEHWPDWFRTGQVCLFLCGCYVVDRKSGLLHGHFARLAEDEPFELMVGKKDLTKNDETGQWECRTMFPPVYEDALLYLTLTGGKYYNPLVDATGDPIPFHTALSEVPASFVRFDNDKQLSEDGMRLESIVGASLVVASHQDGFGGSAFPSFFLRFLFELGILESRDATVSLPKLPLMYESPTNRCVPFLAPPNQVWPNTSANELLQLGTLRRVRNEERIDFCFMGGEVTVECKDYSDPPNVKVIKDILDRVPEASRIHLVVTNTLQASYFNTEPFDTFMKADPKLPAEGSKSLKPPRAGSLRHARIYKMSANDRSFSEITMMENKCHGENCRPDCDQLDKVILFLLRGSRGNGQKEDRKAPPKKRKTAQSQDSVMASL</sequence>
<gene>
    <name evidence="2" type="ORF">Poli38472_002947</name>
</gene>
<evidence type="ECO:0000256" key="1">
    <source>
        <dbReference type="SAM" id="MobiDB-lite"/>
    </source>
</evidence>
<dbReference type="OrthoDB" id="116699at2759"/>
<evidence type="ECO:0008006" key="4">
    <source>
        <dbReference type="Google" id="ProtNLM"/>
    </source>
</evidence>
<evidence type="ECO:0000313" key="2">
    <source>
        <dbReference type="EMBL" id="TMW57022.1"/>
    </source>
</evidence>
<name>A0A8K1C5R0_PYTOL</name>
<dbReference type="Proteomes" id="UP000794436">
    <property type="component" value="Unassembled WGS sequence"/>
</dbReference>
<accession>A0A8K1C5R0</accession>
<feature type="compositionally biased region" description="Polar residues" evidence="1">
    <location>
        <begin position="830"/>
        <end position="840"/>
    </location>
</feature>
<organism evidence="2 3">
    <name type="scientific">Pythium oligandrum</name>
    <name type="common">Mycoparasitic fungus</name>
    <dbReference type="NCBI Taxonomy" id="41045"/>
    <lineage>
        <taxon>Eukaryota</taxon>
        <taxon>Sar</taxon>
        <taxon>Stramenopiles</taxon>
        <taxon>Oomycota</taxon>
        <taxon>Peronosporomycetes</taxon>
        <taxon>Pythiales</taxon>
        <taxon>Pythiaceae</taxon>
        <taxon>Pythium</taxon>
    </lineage>
</organism>
<dbReference type="AlphaFoldDB" id="A0A8K1C5R0"/>